<sequence>MGSEPVEAQYEGRVDVNAVVVPVTVRNKAGRVVKGVAPKRFTLYVDGFEVPIRDLDLETDLPISLGFIFDTSGSMMGRKMSGSQQLIMAFLQHRRPDDQLALWTFGDDRVMERFPFGMGWYLLPRVLETLKPWSTTALYDMVLRVPEVLEKARHHRRAAILLTDGVDNASTIDADQAAAVAHRIETPIYVLGVEPPPALASPDGPSFEEILTLIADASGGHYRRIPQAEQMPQVVDELLEELSSRYILTFETSGVGARKWRTIEVTVDGFQATTRSGYTGTLP</sequence>
<dbReference type="EMBL" id="JACXWA010000117">
    <property type="protein sequence ID" value="MBD3871109.1"/>
    <property type="molecule type" value="Genomic_DNA"/>
</dbReference>
<evidence type="ECO:0000313" key="2">
    <source>
        <dbReference type="EMBL" id="MBD3871109.1"/>
    </source>
</evidence>
<dbReference type="InterPro" id="IPR002035">
    <property type="entry name" value="VWF_A"/>
</dbReference>
<dbReference type="InterPro" id="IPR017802">
    <property type="entry name" value="VWFA-rel_acidobac-type"/>
</dbReference>
<evidence type="ECO:0000313" key="3">
    <source>
        <dbReference type="Proteomes" id="UP000598633"/>
    </source>
</evidence>
<dbReference type="InterPro" id="IPR036465">
    <property type="entry name" value="vWFA_dom_sf"/>
</dbReference>
<comment type="caution">
    <text evidence="2">The sequence shown here is derived from an EMBL/GenBank/DDBJ whole genome shotgun (WGS) entry which is preliminary data.</text>
</comment>
<dbReference type="NCBIfam" id="TIGR03436">
    <property type="entry name" value="acidobact_VWFA"/>
    <property type="match status" value="1"/>
</dbReference>
<protein>
    <submittedName>
        <fullName evidence="2">VWA domain-containing protein</fullName>
    </submittedName>
</protein>
<dbReference type="PROSITE" id="PS50234">
    <property type="entry name" value="VWFA"/>
    <property type="match status" value="1"/>
</dbReference>
<dbReference type="Proteomes" id="UP000598633">
    <property type="component" value="Unassembled WGS sequence"/>
</dbReference>
<reference evidence="2 3" key="1">
    <citation type="submission" date="2020-08" db="EMBL/GenBank/DDBJ databases">
        <title>Acidobacteriota in marine sediments use diverse sulfur dissimilation pathways.</title>
        <authorList>
            <person name="Wasmund K."/>
        </authorList>
    </citation>
    <scope>NUCLEOTIDE SEQUENCE [LARGE SCALE GENOMIC DNA]</scope>
    <source>
        <strain evidence="2">MAG AM3-A</strain>
    </source>
</reference>
<accession>A0A8J6Y9J1</accession>
<feature type="domain" description="VWFA" evidence="1">
    <location>
        <begin position="64"/>
        <end position="242"/>
    </location>
</feature>
<dbReference type="SUPFAM" id="SSF53300">
    <property type="entry name" value="vWA-like"/>
    <property type="match status" value="1"/>
</dbReference>
<dbReference type="AlphaFoldDB" id="A0A8J6Y9J1"/>
<dbReference type="SMART" id="SM00327">
    <property type="entry name" value="VWA"/>
    <property type="match status" value="1"/>
</dbReference>
<gene>
    <name evidence="2" type="ORF">IFJ97_07115</name>
</gene>
<evidence type="ECO:0000259" key="1">
    <source>
        <dbReference type="PROSITE" id="PS50234"/>
    </source>
</evidence>
<dbReference type="Pfam" id="PF00092">
    <property type="entry name" value="VWA"/>
    <property type="match status" value="1"/>
</dbReference>
<proteinExistence type="predicted"/>
<organism evidence="2 3">
    <name type="scientific">Candidatus Sulfomarinibacter kjeldsenii</name>
    <dbReference type="NCBI Taxonomy" id="2885994"/>
    <lineage>
        <taxon>Bacteria</taxon>
        <taxon>Pseudomonadati</taxon>
        <taxon>Acidobacteriota</taxon>
        <taxon>Thermoanaerobaculia</taxon>
        <taxon>Thermoanaerobaculales</taxon>
        <taxon>Candidatus Sulfomarinibacteraceae</taxon>
        <taxon>Candidatus Sulfomarinibacter</taxon>
    </lineage>
</organism>
<name>A0A8J6Y9J1_9BACT</name>
<dbReference type="Gene3D" id="3.40.50.410">
    <property type="entry name" value="von Willebrand factor, type A domain"/>
    <property type="match status" value="1"/>
</dbReference>